<dbReference type="EMBL" id="JAVDXQ010000006">
    <property type="protein sequence ID" value="MDR7298846.1"/>
    <property type="molecule type" value="Genomic_DNA"/>
</dbReference>
<reference evidence="2 3" key="1">
    <citation type="submission" date="2023-07" db="EMBL/GenBank/DDBJ databases">
        <title>Sorghum-associated microbial communities from plants grown in Nebraska, USA.</title>
        <authorList>
            <person name="Schachtman D."/>
        </authorList>
    </citation>
    <scope>NUCLEOTIDE SEQUENCE [LARGE SCALE GENOMIC DNA]</scope>
    <source>
        <strain evidence="2 3">BE310</strain>
    </source>
</reference>
<accession>A0ABU1ZFP4</accession>
<gene>
    <name evidence="2" type="ORF">J2X16_004214</name>
</gene>
<organism evidence="2 3">
    <name type="scientific">Pelomonas aquatica</name>
    <dbReference type="NCBI Taxonomy" id="431058"/>
    <lineage>
        <taxon>Bacteria</taxon>
        <taxon>Pseudomonadati</taxon>
        <taxon>Pseudomonadota</taxon>
        <taxon>Betaproteobacteria</taxon>
        <taxon>Burkholderiales</taxon>
        <taxon>Sphaerotilaceae</taxon>
        <taxon>Roseateles</taxon>
    </lineage>
</organism>
<evidence type="ECO:0000313" key="3">
    <source>
        <dbReference type="Proteomes" id="UP001180536"/>
    </source>
</evidence>
<dbReference type="RefSeq" id="WP_310348062.1">
    <property type="nucleotide sequence ID" value="NZ_JAVDXQ010000006.1"/>
</dbReference>
<comment type="caution">
    <text evidence="2">The sequence shown here is derived from an EMBL/GenBank/DDBJ whole genome shotgun (WGS) entry which is preliminary data.</text>
</comment>
<keyword evidence="3" id="KW-1185">Reference proteome</keyword>
<feature type="region of interest" description="Disordered" evidence="1">
    <location>
        <begin position="55"/>
        <end position="78"/>
    </location>
</feature>
<evidence type="ECO:0000256" key="1">
    <source>
        <dbReference type="SAM" id="MobiDB-lite"/>
    </source>
</evidence>
<evidence type="ECO:0000313" key="2">
    <source>
        <dbReference type="EMBL" id="MDR7298846.1"/>
    </source>
</evidence>
<name>A0ABU1ZFP4_9BURK</name>
<dbReference type="Proteomes" id="UP001180536">
    <property type="component" value="Unassembled WGS sequence"/>
</dbReference>
<protein>
    <submittedName>
        <fullName evidence="2">Uncharacterized protein</fullName>
    </submittedName>
</protein>
<sequence>MKIATALPEVATVRTLYVRFAAEAVTDDAKTTGLADATPAVPTYSVTRQGGAWRVPDIDYGPGRPSLRQLLTAPEPPR</sequence>
<proteinExistence type="predicted"/>